<dbReference type="Proteomes" id="UP000756921">
    <property type="component" value="Unassembled WGS sequence"/>
</dbReference>
<organism evidence="2 3">
    <name type="scientific">Paraphaeosphaeria minitans</name>
    <dbReference type="NCBI Taxonomy" id="565426"/>
    <lineage>
        <taxon>Eukaryota</taxon>
        <taxon>Fungi</taxon>
        <taxon>Dikarya</taxon>
        <taxon>Ascomycota</taxon>
        <taxon>Pezizomycotina</taxon>
        <taxon>Dothideomycetes</taxon>
        <taxon>Pleosporomycetidae</taxon>
        <taxon>Pleosporales</taxon>
        <taxon>Massarineae</taxon>
        <taxon>Didymosphaeriaceae</taxon>
        <taxon>Paraphaeosphaeria</taxon>
    </lineage>
</organism>
<evidence type="ECO:0000313" key="3">
    <source>
        <dbReference type="Proteomes" id="UP000756921"/>
    </source>
</evidence>
<feature type="compositionally biased region" description="Gly residues" evidence="1">
    <location>
        <begin position="527"/>
        <end position="538"/>
    </location>
</feature>
<feature type="region of interest" description="Disordered" evidence="1">
    <location>
        <begin position="514"/>
        <end position="538"/>
    </location>
</feature>
<accession>A0A9P6G8C2</accession>
<protein>
    <submittedName>
        <fullName evidence="2">Uncharacterized protein</fullName>
    </submittedName>
</protein>
<name>A0A9P6G8C2_9PLEO</name>
<comment type="caution">
    <text evidence="2">The sequence shown here is derived from an EMBL/GenBank/DDBJ whole genome shotgun (WGS) entry which is preliminary data.</text>
</comment>
<gene>
    <name evidence="2" type="ORF">PMIN01_10940</name>
</gene>
<proteinExistence type="predicted"/>
<evidence type="ECO:0000256" key="1">
    <source>
        <dbReference type="SAM" id="MobiDB-lite"/>
    </source>
</evidence>
<sequence length="538" mass="60249">MAQIAQIIVADFSLPKVTYRIAASRAQQYGELIAIARRIYERPADEYKAHVHFQAGACDARAAEVGWDEGWYLGPEFRGGQELVVYVHFERWSLIEKIDMAKSRLGFDEELHMSADEKELARLRGAGDDKARAGRWWDAVWWWKMARKVEVSMEATERSVPAGTMADVKDAQKTEEAPQPAEKKGLPDFVKNEILEVVQDELSGAVHINLSERLHKEIVDIVKESVLEVLGNWTPQIVQNEARGTVSAEGLGGYAPRRKRRRVTEEEDGNAFVPEERLDTSKFPWPISYPSQVPATTLDTQEVITVDAYATKTHYSDLIVGRALPSSCRDPNIRPLVRAQLVLQNHGNLRIYTYMPSRYGKVPDRTGELQIPTDGVEYLPDFDGSTKQERSFKMAAVLKKNHPDSAEVDFTIIDTYTGSRLLDWDIIVGHARSGICADAAVRPLVRASLTNDDKVTLYMPAKHGVDRTRAGGELLVAIRDVKVRKEFDAPTESRRRDLIKEALVRKSEEILGEGWPGVGTERPAGEGSEGCGDGVVDW</sequence>
<reference evidence="2" key="1">
    <citation type="journal article" date="2020" name="Mol. Plant Microbe Interact.">
        <title>Genome Sequence of the Biocontrol Agent Coniothyrium minitans strain Conio (IMI 134523).</title>
        <authorList>
            <person name="Patel D."/>
            <person name="Shittu T.A."/>
            <person name="Baroncelli R."/>
            <person name="Muthumeenakshi S."/>
            <person name="Osborne T.H."/>
            <person name="Janganan T.K."/>
            <person name="Sreenivasaprasad S."/>
        </authorList>
    </citation>
    <scope>NUCLEOTIDE SEQUENCE</scope>
    <source>
        <strain evidence="2">Conio</strain>
    </source>
</reference>
<evidence type="ECO:0000313" key="2">
    <source>
        <dbReference type="EMBL" id="KAF9730982.1"/>
    </source>
</evidence>
<keyword evidence="3" id="KW-1185">Reference proteome</keyword>
<dbReference type="AlphaFoldDB" id="A0A9P6G8C2"/>
<dbReference type="EMBL" id="WJXW01000013">
    <property type="protein sequence ID" value="KAF9730982.1"/>
    <property type="molecule type" value="Genomic_DNA"/>
</dbReference>
<dbReference type="OrthoDB" id="3680973at2759"/>